<evidence type="ECO:0000256" key="1">
    <source>
        <dbReference type="SAM" id="SignalP"/>
    </source>
</evidence>
<dbReference type="Proteomes" id="UP000756132">
    <property type="component" value="Chromosome 1"/>
</dbReference>
<protein>
    <submittedName>
        <fullName evidence="2">Uncharacterized protein</fullName>
    </submittedName>
</protein>
<reference evidence="2" key="2">
    <citation type="journal article" date="2022" name="Microb. Genom.">
        <title>A chromosome-scale genome assembly of the tomato pathogen Cladosporium fulvum reveals a compartmentalized genome architecture and the presence of a dispensable chromosome.</title>
        <authorList>
            <person name="Zaccaron A.Z."/>
            <person name="Chen L.H."/>
            <person name="Samaras A."/>
            <person name="Stergiopoulos I."/>
        </authorList>
    </citation>
    <scope>NUCLEOTIDE SEQUENCE</scope>
    <source>
        <strain evidence="2">Race5_Kim</strain>
    </source>
</reference>
<dbReference type="EMBL" id="CP090163">
    <property type="protein sequence ID" value="UJO10903.1"/>
    <property type="molecule type" value="Genomic_DNA"/>
</dbReference>
<dbReference type="GeneID" id="71980160"/>
<evidence type="ECO:0000313" key="2">
    <source>
        <dbReference type="EMBL" id="UJO10903.1"/>
    </source>
</evidence>
<dbReference type="OMA" id="HHALNCE"/>
<keyword evidence="3" id="KW-1185">Reference proteome</keyword>
<reference evidence="2" key="1">
    <citation type="submission" date="2021-12" db="EMBL/GenBank/DDBJ databases">
        <authorList>
            <person name="Zaccaron A."/>
            <person name="Stergiopoulos I."/>
        </authorList>
    </citation>
    <scope>NUCLEOTIDE SEQUENCE</scope>
    <source>
        <strain evidence="2">Race5_Kim</strain>
    </source>
</reference>
<sequence>MKTNNSVLFGLIASASTAVAQIVNCDGNQSPDWDDCDTIFSINRPLVEEIPSFYPDCTAYPVPAGVDPDTLNCQVRWCPTSAESRTSYSSTGGDYNLISINCKPAGGGADGIRDTYRLEVTNNPAYEPSSKRKGRRALAEAVKDKRQAESDTGFTLVTSSRSVERDGFQITGGLTAGSMYTVQQTDGKSTSTTVSASVGAGFFEFFSASVGTEVTSETSQENTVGITVNIPCDSDQRGQVFWYPLYDVYSGFTTPSNTNVEVVVPQQNDVSASNYRVKCIN</sequence>
<organism evidence="2 3">
    <name type="scientific">Passalora fulva</name>
    <name type="common">Tomato leaf mold</name>
    <name type="synonym">Cladosporium fulvum</name>
    <dbReference type="NCBI Taxonomy" id="5499"/>
    <lineage>
        <taxon>Eukaryota</taxon>
        <taxon>Fungi</taxon>
        <taxon>Dikarya</taxon>
        <taxon>Ascomycota</taxon>
        <taxon>Pezizomycotina</taxon>
        <taxon>Dothideomycetes</taxon>
        <taxon>Dothideomycetidae</taxon>
        <taxon>Mycosphaerellales</taxon>
        <taxon>Mycosphaerellaceae</taxon>
        <taxon>Fulvia</taxon>
    </lineage>
</organism>
<keyword evidence="1" id="KW-0732">Signal</keyword>
<accession>A0A9Q8P2E4</accession>
<dbReference type="KEGG" id="ffu:CLAFUR5_00282"/>
<dbReference type="RefSeq" id="XP_047755269.1">
    <property type="nucleotide sequence ID" value="XM_047899430.1"/>
</dbReference>
<feature type="chain" id="PRO_5040153836" evidence="1">
    <location>
        <begin position="21"/>
        <end position="281"/>
    </location>
</feature>
<gene>
    <name evidence="2" type="ORF">CLAFUR5_00282</name>
</gene>
<feature type="signal peptide" evidence="1">
    <location>
        <begin position="1"/>
        <end position="20"/>
    </location>
</feature>
<name>A0A9Q8P2E4_PASFU</name>
<proteinExistence type="predicted"/>
<dbReference type="AlphaFoldDB" id="A0A9Q8P2E4"/>
<evidence type="ECO:0000313" key="3">
    <source>
        <dbReference type="Proteomes" id="UP000756132"/>
    </source>
</evidence>